<proteinExistence type="predicted"/>
<dbReference type="Pfam" id="PF01040">
    <property type="entry name" value="UbiA"/>
    <property type="match status" value="1"/>
</dbReference>
<feature type="transmembrane region" description="Helical" evidence="6">
    <location>
        <begin position="497"/>
        <end position="517"/>
    </location>
</feature>
<sequence>MSAKASALTHRGQKARIAILWTITTRRIFKPPVLDKNIITESEDSMAEASIPLCVDLDGTLTATDLLVESFLVLVKQNPVYVFFCIVWLLRGKANLKAQIARRVQIDVSVLPYNARFVDYLREERSNGRELYLCTASNRQFAEQIATHFGIFKGVLASDEARNLSGQHKAGALTKEFGAQGFDYCGNARADVPVWKQSRQAIVVGNRHIAAAAGKVNQTIVFFEEKRSLVRLTIKEMRVYQWVKNLLIFVPLLASHRFTDPATLIAATLAFFSFSFCASAVYLLNDMLDLDSDRRHVKKRNRPFASGQLPLTFGMALTVTLLVASAALAGRVAPEFQLVLGAYFIVTLAYSFKLKRMMLVDVFTLAALYTSRIVAGGAAADIALSDWLIMFSVLIFLSLAMVKRYTELDALLRDGKVTAAGRGYVTQDLGILRSFGTASGYVAVLVLALYLNSSDVRTLYRHPHALWLLFGLLLYWVSRVWMLAFRGEMHDDPIVYAIKNRLSLLVITLCVATVIAAI</sequence>
<dbReference type="PATRIC" id="fig|758793.3.peg.2241"/>
<name>R4WZQ8_9BURK</name>
<reference evidence="7 8" key="2">
    <citation type="journal article" date="2018" name="Int. J. Syst. Evol. Microbiol.">
        <title>Burkholderia insecticola sp. nov., a gut symbiotic bacterium of the bean bug Riptortus pedestris.</title>
        <authorList>
            <person name="Takeshita K."/>
            <person name="Tamaki H."/>
            <person name="Ohbayashi T."/>
            <person name="Meng X.-Y."/>
            <person name="Sone T."/>
            <person name="Mitani Y."/>
            <person name="Peeters C."/>
            <person name="Kikuchi Y."/>
            <person name="Vandamme P."/>
        </authorList>
    </citation>
    <scope>NUCLEOTIDE SEQUENCE [LARGE SCALE GENOMIC DNA]</scope>
    <source>
        <strain evidence="7">RPE64</strain>
    </source>
</reference>
<evidence type="ECO:0000313" key="7">
    <source>
        <dbReference type="EMBL" id="BAN23992.1"/>
    </source>
</evidence>
<evidence type="ECO:0000256" key="5">
    <source>
        <dbReference type="ARBA" id="ARBA00023136"/>
    </source>
</evidence>
<keyword evidence="7" id="KW-0808">Transferase</keyword>
<dbReference type="InterPro" id="IPR050475">
    <property type="entry name" value="Prenyltransferase_related"/>
</dbReference>
<dbReference type="Gene3D" id="1.10.357.140">
    <property type="entry name" value="UbiA prenyltransferase"/>
    <property type="match status" value="1"/>
</dbReference>
<keyword evidence="8" id="KW-1185">Reference proteome</keyword>
<dbReference type="Pfam" id="PF12710">
    <property type="entry name" value="HAD"/>
    <property type="match status" value="1"/>
</dbReference>
<keyword evidence="5 6" id="KW-0472">Membrane</keyword>
<feature type="transmembrane region" description="Helical" evidence="6">
    <location>
        <begin position="309"/>
        <end position="330"/>
    </location>
</feature>
<dbReference type="SUPFAM" id="SSF56784">
    <property type="entry name" value="HAD-like"/>
    <property type="match status" value="1"/>
</dbReference>
<protein>
    <submittedName>
        <fullName evidence="7">UbiA prenyltransferase</fullName>
    </submittedName>
</protein>
<dbReference type="GO" id="GO:0016765">
    <property type="term" value="F:transferase activity, transferring alkyl or aryl (other than methyl) groups"/>
    <property type="evidence" value="ECO:0007669"/>
    <property type="project" value="InterPro"/>
</dbReference>
<reference evidence="7 8" key="1">
    <citation type="journal article" date="2013" name="Genome Announc.">
        <title>Complete Genome Sequence of Burkholderia sp. Strain RPE64, Bacterial Symbiont of the Bean Bug Riptortus pedestris.</title>
        <authorList>
            <person name="Shibata T.F."/>
            <person name="Maeda T."/>
            <person name="Nikoh N."/>
            <person name="Yamaguchi K."/>
            <person name="Oshima K."/>
            <person name="Hattori M."/>
            <person name="Nishiyama T."/>
            <person name="Hasebe M."/>
            <person name="Fukatsu T."/>
            <person name="Kikuchi Y."/>
            <person name="Shigenobu S."/>
        </authorList>
    </citation>
    <scope>NUCLEOTIDE SEQUENCE [LARGE SCALE GENOMIC DNA]</scope>
</reference>
<dbReference type="Proteomes" id="UP000013966">
    <property type="component" value="Chromosome 1"/>
</dbReference>
<comment type="subcellular location">
    <subcellularLocation>
        <location evidence="1">Membrane</location>
        <topology evidence="1">Multi-pass membrane protein</topology>
    </subcellularLocation>
</comment>
<dbReference type="HOGENOM" id="CLU_029423_2_0_4"/>
<organism evidence="7 8">
    <name type="scientific">Caballeronia insecticola</name>
    <dbReference type="NCBI Taxonomy" id="758793"/>
    <lineage>
        <taxon>Bacteria</taxon>
        <taxon>Pseudomonadati</taxon>
        <taxon>Pseudomonadota</taxon>
        <taxon>Betaproteobacteria</taxon>
        <taxon>Burkholderiales</taxon>
        <taxon>Burkholderiaceae</taxon>
        <taxon>Caballeronia</taxon>
    </lineage>
</organism>
<dbReference type="NCBIfam" id="NF006088">
    <property type="entry name" value="PRK08238.1"/>
    <property type="match status" value="1"/>
</dbReference>
<accession>R4WZQ8</accession>
<keyword evidence="2" id="KW-1003">Cell membrane</keyword>
<dbReference type="KEGG" id="buo:BRPE64_ACDS22380"/>
<evidence type="ECO:0000256" key="1">
    <source>
        <dbReference type="ARBA" id="ARBA00004141"/>
    </source>
</evidence>
<feature type="transmembrane region" description="Helical" evidence="6">
    <location>
        <begin position="431"/>
        <end position="452"/>
    </location>
</feature>
<dbReference type="InterPro" id="IPR044878">
    <property type="entry name" value="UbiA_sf"/>
</dbReference>
<feature type="transmembrane region" description="Helical" evidence="6">
    <location>
        <begin position="464"/>
        <end position="485"/>
    </location>
</feature>
<dbReference type="PANTHER" id="PTHR42723">
    <property type="entry name" value="CHLOROPHYLL SYNTHASE"/>
    <property type="match status" value="1"/>
</dbReference>
<dbReference type="InterPro" id="IPR000537">
    <property type="entry name" value="UbiA_prenyltransferase"/>
</dbReference>
<dbReference type="Gene3D" id="3.40.50.1000">
    <property type="entry name" value="HAD superfamily/HAD-like"/>
    <property type="match status" value="1"/>
</dbReference>
<evidence type="ECO:0000313" key="8">
    <source>
        <dbReference type="Proteomes" id="UP000013966"/>
    </source>
</evidence>
<dbReference type="STRING" id="758793.BRPE64_ACDS22380"/>
<dbReference type="CDD" id="cd13963">
    <property type="entry name" value="PT_UbiA_2"/>
    <property type="match status" value="1"/>
</dbReference>
<dbReference type="InterPro" id="IPR036412">
    <property type="entry name" value="HAD-like_sf"/>
</dbReference>
<feature type="transmembrane region" description="Helical" evidence="6">
    <location>
        <begin position="336"/>
        <end position="352"/>
    </location>
</feature>
<keyword evidence="3 6" id="KW-0812">Transmembrane</keyword>
<feature type="transmembrane region" description="Helical" evidence="6">
    <location>
        <begin position="384"/>
        <end position="402"/>
    </location>
</feature>
<evidence type="ECO:0000256" key="6">
    <source>
        <dbReference type="SAM" id="Phobius"/>
    </source>
</evidence>
<dbReference type="AlphaFoldDB" id="R4WZQ8"/>
<dbReference type="InterPro" id="IPR023214">
    <property type="entry name" value="HAD_sf"/>
</dbReference>
<dbReference type="GO" id="GO:0016020">
    <property type="term" value="C:membrane"/>
    <property type="evidence" value="ECO:0007669"/>
    <property type="project" value="UniProtKB-SubCell"/>
</dbReference>
<feature type="transmembrane region" description="Helical" evidence="6">
    <location>
        <begin position="264"/>
        <end position="288"/>
    </location>
</feature>
<evidence type="ECO:0000256" key="2">
    <source>
        <dbReference type="ARBA" id="ARBA00022475"/>
    </source>
</evidence>
<dbReference type="PANTHER" id="PTHR42723:SF1">
    <property type="entry name" value="CHLOROPHYLL SYNTHASE, CHLOROPLASTIC"/>
    <property type="match status" value="1"/>
</dbReference>
<evidence type="ECO:0000256" key="3">
    <source>
        <dbReference type="ARBA" id="ARBA00022692"/>
    </source>
</evidence>
<keyword evidence="4 6" id="KW-1133">Transmembrane helix</keyword>
<gene>
    <name evidence="7" type="ORF">BRPE64_ACDS22380</name>
</gene>
<dbReference type="EMBL" id="AP013058">
    <property type="protein sequence ID" value="BAN23992.1"/>
    <property type="molecule type" value="Genomic_DNA"/>
</dbReference>
<evidence type="ECO:0000256" key="4">
    <source>
        <dbReference type="ARBA" id="ARBA00022989"/>
    </source>
</evidence>